<evidence type="ECO:0000313" key="3">
    <source>
        <dbReference type="Proteomes" id="UP000479114"/>
    </source>
</evidence>
<organism evidence="2 3">
    <name type="scientific">Paenibacillus rhizovicinus</name>
    <dbReference type="NCBI Taxonomy" id="2704463"/>
    <lineage>
        <taxon>Bacteria</taxon>
        <taxon>Bacillati</taxon>
        <taxon>Bacillota</taxon>
        <taxon>Bacilli</taxon>
        <taxon>Bacillales</taxon>
        <taxon>Paenibacillaceae</taxon>
        <taxon>Paenibacillus</taxon>
    </lineage>
</organism>
<accession>A0A6C0P3Z2</accession>
<dbReference type="InterPro" id="IPR000182">
    <property type="entry name" value="GNAT_dom"/>
</dbReference>
<dbReference type="KEGG" id="prz:GZH47_22240"/>
<dbReference type="Gene3D" id="3.40.630.30">
    <property type="match status" value="1"/>
</dbReference>
<evidence type="ECO:0000259" key="1">
    <source>
        <dbReference type="PROSITE" id="PS51186"/>
    </source>
</evidence>
<dbReference type="InterPro" id="IPR016181">
    <property type="entry name" value="Acyl_CoA_acyltransferase"/>
</dbReference>
<dbReference type="RefSeq" id="WP_162643217.1">
    <property type="nucleotide sequence ID" value="NZ_CP048286.1"/>
</dbReference>
<dbReference type="Pfam" id="PF00583">
    <property type="entry name" value="Acetyltransf_1"/>
    <property type="match status" value="1"/>
</dbReference>
<dbReference type="PROSITE" id="PS51186">
    <property type="entry name" value="GNAT"/>
    <property type="match status" value="1"/>
</dbReference>
<sequence length="160" mass="18577">MFYRIGEVQDFDRLEWSWGKYNDTKIKYMEAVQAGTQELWVCESEDGKLVGELQLVFDSPDPDQANGINRAYLCAFRVHPAYQGKGIGSRLMERVFERAIEKGCTELTIGVELDEEQLIKMYNHWGFIEAIKIKEIDHHDFTSEGGFKQVKPFTLYKKVV</sequence>
<dbReference type="Proteomes" id="UP000479114">
    <property type="component" value="Chromosome"/>
</dbReference>
<evidence type="ECO:0000313" key="2">
    <source>
        <dbReference type="EMBL" id="QHW33238.1"/>
    </source>
</evidence>
<keyword evidence="2" id="KW-0808">Transferase</keyword>
<dbReference type="SUPFAM" id="SSF55729">
    <property type="entry name" value="Acyl-CoA N-acyltransferases (Nat)"/>
    <property type="match status" value="1"/>
</dbReference>
<feature type="domain" description="N-acetyltransferase" evidence="1">
    <location>
        <begin position="1"/>
        <end position="154"/>
    </location>
</feature>
<keyword evidence="3" id="KW-1185">Reference proteome</keyword>
<proteinExistence type="predicted"/>
<dbReference type="InterPro" id="IPR050276">
    <property type="entry name" value="MshD_Acetyltransferase"/>
</dbReference>
<name>A0A6C0P3Z2_9BACL</name>
<protein>
    <submittedName>
        <fullName evidence="2">GNAT family N-acetyltransferase</fullName>
    </submittedName>
</protein>
<gene>
    <name evidence="2" type="ORF">GZH47_22240</name>
</gene>
<dbReference type="GO" id="GO:0016747">
    <property type="term" value="F:acyltransferase activity, transferring groups other than amino-acyl groups"/>
    <property type="evidence" value="ECO:0007669"/>
    <property type="project" value="InterPro"/>
</dbReference>
<dbReference type="EMBL" id="CP048286">
    <property type="protein sequence ID" value="QHW33238.1"/>
    <property type="molecule type" value="Genomic_DNA"/>
</dbReference>
<dbReference type="AlphaFoldDB" id="A0A6C0P3Z2"/>
<dbReference type="CDD" id="cd04301">
    <property type="entry name" value="NAT_SF"/>
    <property type="match status" value="1"/>
</dbReference>
<dbReference type="PANTHER" id="PTHR43617">
    <property type="entry name" value="L-AMINO ACID N-ACETYLTRANSFERASE"/>
    <property type="match status" value="1"/>
</dbReference>
<reference evidence="2 3" key="1">
    <citation type="submission" date="2020-02" db="EMBL/GenBank/DDBJ databases">
        <title>Paenibacillus sp. nov., isolated from rhizosphere soil of tomato.</title>
        <authorList>
            <person name="Weon H.-Y."/>
            <person name="Lee S.A."/>
        </authorList>
    </citation>
    <scope>NUCLEOTIDE SEQUENCE [LARGE SCALE GENOMIC DNA]</scope>
    <source>
        <strain evidence="2 3">14171R-81</strain>
    </source>
</reference>